<proteinExistence type="predicted"/>
<evidence type="ECO:0000313" key="4">
    <source>
        <dbReference type="Proteomes" id="UP000076923"/>
    </source>
</evidence>
<evidence type="ECO:0000313" key="3">
    <source>
        <dbReference type="EMBL" id="OAD43433.1"/>
    </source>
</evidence>
<dbReference type="Pfam" id="PF21012">
    <property type="entry name" value="DUF6850"/>
    <property type="match status" value="1"/>
</dbReference>
<sequence length="527" mass="61285">MVTIINKLNHVIIKRMFLAFSLLFCVFGTFSQKAATIDSLSVIERDFQFELFKNRYFQIPSLINQANLGKFSYGEARYLYGEGKLRHPQEYKKQNGLFAKTASLANLENTDWTFYGSLEYLNTRIEDVENNLTYCITEYNSPYYFFQKTTGLWNHQNYNFEVSAAHKVNSKLSLGGYLNYDTNFYFRKTDTRNELTALKINGKLSASYQFNEKHLLSVALGTAFFKTDSELGNKFPENNTELTANYYLNTGLGSYIKNIDNGFETKRVIPQLQLHWLFKQNNWDVSVESTTKYGVERWIDKNIVRVEENDELTKYSFLNQEFNVVFNQYRKNSLLSINLNAEYLKGKGKVWQETGAYYAKNFNATNYNFKTEANILFYKQLLNKVSLGIKYANVEQLDLNYAYQFDYQFLEPTVALGLHKDIFTKVAFFTNLSGLYHHVIDMQHDPFAANNIYVEWIGNSVADYTGTSSFNFKTKLGFDVKLKNENKLECSITGDYWKATTLSNETVNYVSKNDDYLSLVLGLKLYF</sequence>
<evidence type="ECO:0000259" key="2">
    <source>
        <dbReference type="Pfam" id="PF21012"/>
    </source>
</evidence>
<gene>
    <name evidence="3" type="ORF">LPB303_13300</name>
</gene>
<feature type="chain" id="PRO_5008049701" description="DUF6850 domain-containing protein" evidence="1">
    <location>
        <begin position="35"/>
        <end position="527"/>
    </location>
</feature>
<evidence type="ECO:0000256" key="1">
    <source>
        <dbReference type="SAM" id="SignalP"/>
    </source>
</evidence>
<dbReference type="Proteomes" id="UP000076923">
    <property type="component" value="Unassembled WGS sequence"/>
</dbReference>
<dbReference type="STRING" id="1333662.LPB303_13300"/>
<organism evidence="3 4">
    <name type="scientific">Polaribacter atrinae</name>
    <dbReference type="NCBI Taxonomy" id="1333662"/>
    <lineage>
        <taxon>Bacteria</taxon>
        <taxon>Pseudomonadati</taxon>
        <taxon>Bacteroidota</taxon>
        <taxon>Flavobacteriia</taxon>
        <taxon>Flavobacteriales</taxon>
        <taxon>Flavobacteriaceae</taxon>
    </lineage>
</organism>
<dbReference type="OrthoDB" id="1391841at2"/>
<keyword evidence="1" id="KW-0732">Signal</keyword>
<dbReference type="InterPro" id="IPR049236">
    <property type="entry name" value="DUF6850"/>
</dbReference>
<feature type="signal peptide" evidence="1">
    <location>
        <begin position="1"/>
        <end position="34"/>
    </location>
</feature>
<dbReference type="RefSeq" id="WP_068451065.1">
    <property type="nucleotide sequence ID" value="NZ_CP150660.1"/>
</dbReference>
<keyword evidence="4" id="KW-1185">Reference proteome</keyword>
<accession>A0A176T7N5</accession>
<feature type="domain" description="DUF6850" evidence="2">
    <location>
        <begin position="60"/>
        <end position="527"/>
    </location>
</feature>
<name>A0A176T7N5_9FLAO</name>
<protein>
    <recommendedName>
        <fullName evidence="2">DUF6850 domain-containing protein</fullName>
    </recommendedName>
</protein>
<reference evidence="3 4" key="1">
    <citation type="submission" date="2016-02" db="EMBL/GenBank/DDBJ databases">
        <title>Draft genome sequence of Polaribacter atrinae KACC17473.</title>
        <authorList>
            <person name="Shin S.-K."/>
            <person name="Yi H."/>
        </authorList>
    </citation>
    <scope>NUCLEOTIDE SEQUENCE [LARGE SCALE GENOMIC DNA]</scope>
    <source>
        <strain evidence="3 4">KACC 17473</strain>
    </source>
</reference>
<dbReference type="EMBL" id="LVWE01000055">
    <property type="protein sequence ID" value="OAD43433.1"/>
    <property type="molecule type" value="Genomic_DNA"/>
</dbReference>
<comment type="caution">
    <text evidence="3">The sequence shown here is derived from an EMBL/GenBank/DDBJ whole genome shotgun (WGS) entry which is preliminary data.</text>
</comment>
<dbReference type="AlphaFoldDB" id="A0A176T7N5"/>